<dbReference type="Proteomes" id="UP001497644">
    <property type="component" value="Chromosome 14"/>
</dbReference>
<dbReference type="AlphaFoldDB" id="A0AAV2NEJ7"/>
<protein>
    <submittedName>
        <fullName evidence="1">Uncharacterized protein</fullName>
    </submittedName>
</protein>
<reference evidence="1" key="1">
    <citation type="submission" date="2024-04" db="EMBL/GenBank/DDBJ databases">
        <authorList>
            <consortium name="Molecular Ecology Group"/>
        </authorList>
    </citation>
    <scope>NUCLEOTIDE SEQUENCE</scope>
</reference>
<keyword evidence="2" id="KW-1185">Reference proteome</keyword>
<evidence type="ECO:0000313" key="2">
    <source>
        <dbReference type="Proteomes" id="UP001497644"/>
    </source>
</evidence>
<organism evidence="1 2">
    <name type="scientific">Lasius platythorax</name>
    <dbReference type="NCBI Taxonomy" id="488582"/>
    <lineage>
        <taxon>Eukaryota</taxon>
        <taxon>Metazoa</taxon>
        <taxon>Ecdysozoa</taxon>
        <taxon>Arthropoda</taxon>
        <taxon>Hexapoda</taxon>
        <taxon>Insecta</taxon>
        <taxon>Pterygota</taxon>
        <taxon>Neoptera</taxon>
        <taxon>Endopterygota</taxon>
        <taxon>Hymenoptera</taxon>
        <taxon>Apocrita</taxon>
        <taxon>Aculeata</taxon>
        <taxon>Formicoidea</taxon>
        <taxon>Formicidae</taxon>
        <taxon>Formicinae</taxon>
        <taxon>Lasius</taxon>
        <taxon>Lasius</taxon>
    </lineage>
</organism>
<proteinExistence type="predicted"/>
<name>A0AAV2NEJ7_9HYME</name>
<sequence>MLSNAIAFSTASFLSINDLSAREWSGIDNRFEYAHGQRYLSDLKEALFSGPMVHHDVEDVFSNFNEWDLDIMADYWMLDPYGSIQWLTYSPVPMHCSLQWISKLELQSASSTPKGVTTFNYRRTTHMAIKLTKENGERCWYYRFIPTGSSHGGA</sequence>
<dbReference type="EMBL" id="OZ034837">
    <property type="protein sequence ID" value="CAL1678278.1"/>
    <property type="molecule type" value="Genomic_DNA"/>
</dbReference>
<accession>A0AAV2NEJ7</accession>
<evidence type="ECO:0000313" key="1">
    <source>
        <dbReference type="EMBL" id="CAL1678278.1"/>
    </source>
</evidence>
<gene>
    <name evidence="1" type="ORF">LPLAT_LOCUS4169</name>
</gene>